<name>A0A6G9AGW8_9BACT</name>
<dbReference type="KEGG" id="spib:G8759_01660"/>
<dbReference type="AlphaFoldDB" id="A0A6G9AGW8"/>
<evidence type="ECO:0000256" key="1">
    <source>
        <dbReference type="SAM" id="MobiDB-lite"/>
    </source>
</evidence>
<evidence type="ECO:0008006" key="5">
    <source>
        <dbReference type="Google" id="ProtNLM"/>
    </source>
</evidence>
<gene>
    <name evidence="3" type="ORF">G8759_01660</name>
</gene>
<keyword evidence="2" id="KW-0472">Membrane</keyword>
<dbReference type="RefSeq" id="WP_167204615.1">
    <property type="nucleotide sequence ID" value="NZ_CP050063.1"/>
</dbReference>
<organism evidence="3 4">
    <name type="scientific">Spirosoma aureum</name>
    <dbReference type="NCBI Taxonomy" id="2692134"/>
    <lineage>
        <taxon>Bacteria</taxon>
        <taxon>Pseudomonadati</taxon>
        <taxon>Bacteroidota</taxon>
        <taxon>Cytophagia</taxon>
        <taxon>Cytophagales</taxon>
        <taxon>Cytophagaceae</taxon>
        <taxon>Spirosoma</taxon>
    </lineage>
</organism>
<protein>
    <recommendedName>
        <fullName evidence="5">Outer membrane beta-barrel protein</fullName>
    </recommendedName>
</protein>
<feature type="region of interest" description="Disordered" evidence="1">
    <location>
        <begin position="94"/>
        <end position="192"/>
    </location>
</feature>
<dbReference type="EMBL" id="CP050063">
    <property type="protein sequence ID" value="QIP11433.1"/>
    <property type="molecule type" value="Genomic_DNA"/>
</dbReference>
<feature type="compositionally biased region" description="Polar residues" evidence="1">
    <location>
        <begin position="94"/>
        <end position="107"/>
    </location>
</feature>
<reference evidence="3 4" key="1">
    <citation type="submission" date="2020-03" db="EMBL/GenBank/DDBJ databases">
        <authorList>
            <person name="Kim M.K."/>
        </authorList>
    </citation>
    <scope>NUCLEOTIDE SEQUENCE [LARGE SCALE GENOMIC DNA]</scope>
    <source>
        <strain evidence="3 4">BT328</strain>
    </source>
</reference>
<keyword evidence="2" id="KW-0812">Transmembrane</keyword>
<dbReference type="Proteomes" id="UP000501802">
    <property type="component" value="Chromosome"/>
</dbReference>
<accession>A0A6G9AGW8</accession>
<sequence length="538" mass="58422">MTNTNEMDELDKNIPDDFWRKAFDEASESPPPRVWNAIERRLDESEDSRILPLWGGSLLSSKPFTWGLGVAAAVAVLLVGWWLAGTQPVNQPVARSQRSIQQAQPQTAPDHLAKSPVNKSTDQPARALASLEKRSNNSERASNQQAIQQKAPSLTKSAADQPLVAQHINRSNRSYNPAPEQRFSSRAIPKGSGRINNGFIQQSGQEAASVAFTTSAPANIMSVSEADQAQRLMIEKLALRPMKLRSLAGIQRIVWFRPAELPLEPEETKSKRESREVWASVSMMPGSFNPSVGLRSTQTAAFSNAAKSSQPTINNRANFSVAYQAGAGVQLSDRWSLESGIGYLSGHSTVESPSQSGGSAISLVTTATDRASSAGNLYANAVRNSVSNGMLSSASVSNVPKANYDNLAAANGFQNYSNPYQQELANNFEFVQLPIQLGYQLRPHKRLSMALLGGLLTNIFMRNTIGDDLVITGKDGVYRPVSWAASMGARFRYRPSGRWSASLAGMYQPTLGEATRPQSQVQSSPTSAGMSFGLNYHF</sequence>
<feature type="compositionally biased region" description="Polar residues" evidence="1">
    <location>
        <begin position="138"/>
        <end position="158"/>
    </location>
</feature>
<feature type="transmembrane region" description="Helical" evidence="2">
    <location>
        <begin position="64"/>
        <end position="84"/>
    </location>
</feature>
<evidence type="ECO:0000256" key="2">
    <source>
        <dbReference type="SAM" id="Phobius"/>
    </source>
</evidence>
<proteinExistence type="predicted"/>
<evidence type="ECO:0000313" key="3">
    <source>
        <dbReference type="EMBL" id="QIP11433.1"/>
    </source>
</evidence>
<keyword evidence="4" id="KW-1185">Reference proteome</keyword>
<keyword evidence="2" id="KW-1133">Transmembrane helix</keyword>
<evidence type="ECO:0000313" key="4">
    <source>
        <dbReference type="Proteomes" id="UP000501802"/>
    </source>
</evidence>